<dbReference type="EMBL" id="LJZO01000006">
    <property type="protein sequence ID" value="ROW01553.1"/>
    <property type="molecule type" value="Genomic_DNA"/>
</dbReference>
<feature type="region of interest" description="Disordered" evidence="5">
    <location>
        <begin position="1"/>
        <end position="27"/>
    </location>
</feature>
<keyword evidence="2 4" id="KW-1133">Transmembrane helix</keyword>
<comment type="caution">
    <text evidence="6">The sequence shown here is derived from an EMBL/GenBank/DDBJ whole genome shotgun (WGS) entry which is preliminary data.</text>
</comment>
<dbReference type="AlphaFoldDB" id="A0A423WE48"/>
<dbReference type="Proteomes" id="UP000284375">
    <property type="component" value="Unassembled WGS sequence"/>
</dbReference>
<evidence type="ECO:0000256" key="5">
    <source>
        <dbReference type="SAM" id="MobiDB-lite"/>
    </source>
</evidence>
<dbReference type="Pfam" id="PF04145">
    <property type="entry name" value="Ctr"/>
    <property type="match status" value="1"/>
</dbReference>
<dbReference type="STRING" id="252740.A0A423WE48"/>
<keyword evidence="4" id="KW-0406">Ion transport</keyword>
<dbReference type="GO" id="GO:0016020">
    <property type="term" value="C:membrane"/>
    <property type="evidence" value="ECO:0007669"/>
    <property type="project" value="UniProtKB-SubCell"/>
</dbReference>
<feature type="transmembrane region" description="Helical" evidence="4">
    <location>
        <begin position="152"/>
        <end position="168"/>
    </location>
</feature>
<accession>A0A423WE48</accession>
<keyword evidence="4" id="KW-0813">Transport</keyword>
<evidence type="ECO:0000256" key="1">
    <source>
        <dbReference type="ARBA" id="ARBA00022692"/>
    </source>
</evidence>
<keyword evidence="1 4" id="KW-0812">Transmembrane</keyword>
<evidence type="ECO:0000256" key="2">
    <source>
        <dbReference type="ARBA" id="ARBA00022989"/>
    </source>
</evidence>
<feature type="transmembrane region" description="Helical" evidence="4">
    <location>
        <begin position="61"/>
        <end position="80"/>
    </location>
</feature>
<keyword evidence="3 4" id="KW-0472">Membrane</keyword>
<feature type="transmembrane region" description="Helical" evidence="4">
    <location>
        <begin position="126"/>
        <end position="146"/>
    </location>
</feature>
<dbReference type="OrthoDB" id="161814at2759"/>
<dbReference type="PANTHER" id="PTHR12483:SF115">
    <property type="entry name" value="COPPER TRANSPORT PROTEIN"/>
    <property type="match status" value="1"/>
</dbReference>
<evidence type="ECO:0000313" key="6">
    <source>
        <dbReference type="EMBL" id="ROW01553.1"/>
    </source>
</evidence>
<keyword evidence="4" id="KW-0186">Copper</keyword>
<name>A0A423WE48_CYTCH</name>
<dbReference type="PANTHER" id="PTHR12483">
    <property type="entry name" value="SOLUTE CARRIER FAMILY 31 COPPER TRANSPORTERS"/>
    <property type="match status" value="1"/>
</dbReference>
<gene>
    <name evidence="6" type="ORF">VSDG_01970</name>
</gene>
<dbReference type="InterPro" id="IPR007274">
    <property type="entry name" value="Cop_transporter"/>
</dbReference>
<evidence type="ECO:0000256" key="3">
    <source>
        <dbReference type="ARBA" id="ARBA00023136"/>
    </source>
</evidence>
<keyword evidence="7" id="KW-1185">Reference proteome</keyword>
<evidence type="ECO:0000313" key="7">
    <source>
        <dbReference type="Proteomes" id="UP000284375"/>
    </source>
</evidence>
<protein>
    <recommendedName>
        <fullName evidence="4">Copper transport protein</fullName>
    </recommendedName>
</protein>
<evidence type="ECO:0000256" key="4">
    <source>
        <dbReference type="RuleBase" id="RU367022"/>
    </source>
</evidence>
<comment type="subcellular location">
    <subcellularLocation>
        <location evidence="4">Membrane</location>
        <topology evidence="4">Multi-pass membrane protein</topology>
    </subcellularLocation>
</comment>
<dbReference type="GO" id="GO:0005375">
    <property type="term" value="F:copper ion transmembrane transporter activity"/>
    <property type="evidence" value="ECO:0007669"/>
    <property type="project" value="UniProtKB-UniRule"/>
</dbReference>
<sequence>MNHMHMGHGDMGDMPGHGGHEGHTMPDMPSHGEMCNMNMLFTWDTTNLCIVFSQWHIQTTAGLLFSLVAIVLVGMGYEALRAGTRRYEMVMNKRMESIPSDNIAETTPLAWATGQNKAQANKRVHLVKAAMYALQTFYAFMLMLVFMTYNGWVMVAVTLGAFLGYLVFGGQTGATKETQCH</sequence>
<comment type="similarity">
    <text evidence="4">Belongs to the copper transporter (Ctr) (TC 1.A.56) family. SLC31A subfamily.</text>
</comment>
<proteinExistence type="inferred from homology"/>
<reference evidence="6 7" key="1">
    <citation type="submission" date="2015-09" db="EMBL/GenBank/DDBJ databases">
        <title>Host preference determinants of Valsa canker pathogens revealed by comparative genomics.</title>
        <authorList>
            <person name="Yin Z."/>
            <person name="Huang L."/>
        </authorList>
    </citation>
    <scope>NUCLEOTIDE SEQUENCE [LARGE SCALE GENOMIC DNA]</scope>
    <source>
        <strain evidence="6 7">YSFL</strain>
    </source>
</reference>
<organism evidence="6 7">
    <name type="scientific">Cytospora chrysosperma</name>
    <name type="common">Cytospora canker fungus</name>
    <name type="synonym">Sphaeria chrysosperma</name>
    <dbReference type="NCBI Taxonomy" id="252740"/>
    <lineage>
        <taxon>Eukaryota</taxon>
        <taxon>Fungi</taxon>
        <taxon>Dikarya</taxon>
        <taxon>Ascomycota</taxon>
        <taxon>Pezizomycotina</taxon>
        <taxon>Sordariomycetes</taxon>
        <taxon>Sordariomycetidae</taxon>
        <taxon>Diaporthales</taxon>
        <taxon>Cytosporaceae</taxon>
        <taxon>Cytospora</taxon>
    </lineage>
</organism>
<keyword evidence="4" id="KW-0187">Copper transport</keyword>